<dbReference type="InterPro" id="IPR005467">
    <property type="entry name" value="His_kinase_dom"/>
</dbReference>
<feature type="domain" description="Histidine kinase" evidence="10">
    <location>
        <begin position="822"/>
        <end position="1039"/>
    </location>
</feature>
<dbReference type="InterPro" id="IPR015943">
    <property type="entry name" value="WD40/YVTN_repeat-like_dom_sf"/>
</dbReference>
<feature type="domain" description="Response regulatory" evidence="11">
    <location>
        <begin position="1073"/>
        <end position="1188"/>
    </location>
</feature>
<dbReference type="PANTHER" id="PTHR43547:SF2">
    <property type="entry name" value="HYBRID SIGNAL TRANSDUCTION HISTIDINE KINASE C"/>
    <property type="match status" value="1"/>
</dbReference>
<keyword evidence="7" id="KW-0472">Membrane</keyword>
<accession>A0A380C1N1</accession>
<evidence type="ECO:0000259" key="9">
    <source>
        <dbReference type="PROSITE" id="PS01124"/>
    </source>
</evidence>
<dbReference type="CDD" id="cd17574">
    <property type="entry name" value="REC_OmpR"/>
    <property type="match status" value="1"/>
</dbReference>
<evidence type="ECO:0000256" key="4">
    <source>
        <dbReference type="ARBA" id="ARBA00023015"/>
    </source>
</evidence>
<gene>
    <name evidence="12" type="primary">arcB_1</name>
    <name evidence="12" type="ORF">NCTC11388_02120</name>
</gene>
<feature type="transmembrane region" description="Helical" evidence="7">
    <location>
        <begin position="764"/>
        <end position="790"/>
    </location>
</feature>
<dbReference type="Pfam" id="PF07494">
    <property type="entry name" value="Reg_prop"/>
    <property type="match status" value="2"/>
</dbReference>
<keyword evidence="7" id="KW-0812">Transmembrane</keyword>
<dbReference type="SUPFAM" id="SSF52172">
    <property type="entry name" value="CheY-like"/>
    <property type="match status" value="1"/>
</dbReference>
<dbReference type="GO" id="GO:0043565">
    <property type="term" value="F:sequence-specific DNA binding"/>
    <property type="evidence" value="ECO:0007669"/>
    <property type="project" value="InterPro"/>
</dbReference>
<dbReference type="InterPro" id="IPR036890">
    <property type="entry name" value="HATPase_C_sf"/>
</dbReference>
<dbReference type="SUPFAM" id="SSF55874">
    <property type="entry name" value="ATPase domain of HSP90 chaperone/DNA topoisomerase II/histidine kinase"/>
    <property type="match status" value="1"/>
</dbReference>
<dbReference type="Pfam" id="PF00512">
    <property type="entry name" value="HisKA"/>
    <property type="match status" value="1"/>
</dbReference>
<evidence type="ECO:0000313" key="13">
    <source>
        <dbReference type="Proteomes" id="UP000254893"/>
    </source>
</evidence>
<dbReference type="Pfam" id="PF00072">
    <property type="entry name" value="Response_reg"/>
    <property type="match status" value="1"/>
</dbReference>
<dbReference type="EC" id="2.7.13.3" evidence="2"/>
<dbReference type="SMART" id="SM00342">
    <property type="entry name" value="HTH_ARAC"/>
    <property type="match status" value="1"/>
</dbReference>
<dbReference type="Gene3D" id="1.10.10.60">
    <property type="entry name" value="Homeodomain-like"/>
    <property type="match status" value="1"/>
</dbReference>
<dbReference type="InterPro" id="IPR004358">
    <property type="entry name" value="Sig_transdc_His_kin-like_C"/>
</dbReference>
<dbReference type="InterPro" id="IPR003661">
    <property type="entry name" value="HisK_dim/P_dom"/>
</dbReference>
<evidence type="ECO:0000256" key="2">
    <source>
        <dbReference type="ARBA" id="ARBA00012438"/>
    </source>
</evidence>
<dbReference type="Pfam" id="PF07495">
    <property type="entry name" value="Y_Y_Y"/>
    <property type="match status" value="1"/>
</dbReference>
<name>A0A380C1N1_SPHSI</name>
<evidence type="ECO:0000259" key="11">
    <source>
        <dbReference type="PROSITE" id="PS50110"/>
    </source>
</evidence>
<proteinExistence type="predicted"/>
<reference evidence="12 13" key="1">
    <citation type="submission" date="2018-06" db="EMBL/GenBank/DDBJ databases">
        <authorList>
            <consortium name="Pathogen Informatics"/>
            <person name="Doyle S."/>
        </authorList>
    </citation>
    <scope>NUCLEOTIDE SEQUENCE [LARGE SCALE GENOMIC DNA]</scope>
    <source>
        <strain evidence="12 13">NCTC11388</strain>
    </source>
</reference>
<dbReference type="Gene3D" id="2.60.40.10">
    <property type="entry name" value="Immunoglobulins"/>
    <property type="match status" value="1"/>
</dbReference>
<keyword evidence="4" id="KW-0805">Transcription regulation</keyword>
<feature type="signal peptide" evidence="8">
    <location>
        <begin position="1"/>
        <end position="21"/>
    </location>
</feature>
<dbReference type="InterPro" id="IPR009057">
    <property type="entry name" value="Homeodomain-like_sf"/>
</dbReference>
<dbReference type="InterPro" id="IPR011123">
    <property type="entry name" value="Y_Y_Y"/>
</dbReference>
<dbReference type="CDD" id="cd00075">
    <property type="entry name" value="HATPase"/>
    <property type="match status" value="1"/>
</dbReference>
<keyword evidence="8" id="KW-0732">Signal</keyword>
<evidence type="ECO:0000256" key="1">
    <source>
        <dbReference type="ARBA" id="ARBA00000085"/>
    </source>
</evidence>
<dbReference type="FunFam" id="1.10.287.130:FF:000045">
    <property type="entry name" value="Two-component system sensor histidine kinase/response regulator"/>
    <property type="match status" value="1"/>
</dbReference>
<evidence type="ECO:0000256" key="5">
    <source>
        <dbReference type="ARBA" id="ARBA00023163"/>
    </source>
</evidence>
<dbReference type="SUPFAM" id="SSF63825">
    <property type="entry name" value="YWTD domain"/>
    <property type="match status" value="1"/>
</dbReference>
<dbReference type="Gene3D" id="3.40.50.2300">
    <property type="match status" value="1"/>
</dbReference>
<dbReference type="InterPro" id="IPR011006">
    <property type="entry name" value="CheY-like_superfamily"/>
</dbReference>
<dbReference type="GO" id="GO:0003700">
    <property type="term" value="F:DNA-binding transcription factor activity"/>
    <property type="evidence" value="ECO:0007669"/>
    <property type="project" value="InterPro"/>
</dbReference>
<keyword evidence="3 6" id="KW-0597">Phosphoprotein</keyword>
<organism evidence="12 13">
    <name type="scientific">Sphingobacterium spiritivorum</name>
    <name type="common">Flavobacterium spiritivorum</name>
    <dbReference type="NCBI Taxonomy" id="258"/>
    <lineage>
        <taxon>Bacteria</taxon>
        <taxon>Pseudomonadati</taxon>
        <taxon>Bacteroidota</taxon>
        <taxon>Sphingobacteriia</taxon>
        <taxon>Sphingobacteriales</taxon>
        <taxon>Sphingobacteriaceae</taxon>
        <taxon>Sphingobacterium</taxon>
    </lineage>
</organism>
<dbReference type="InterPro" id="IPR001789">
    <property type="entry name" value="Sig_transdc_resp-reg_receiver"/>
</dbReference>
<comment type="catalytic activity">
    <reaction evidence="1">
        <text>ATP + protein L-histidine = ADP + protein N-phospho-L-histidine.</text>
        <dbReference type="EC" id="2.7.13.3"/>
    </reaction>
</comment>
<dbReference type="PRINTS" id="PR00344">
    <property type="entry name" value="BCTRLSENSOR"/>
</dbReference>
<dbReference type="CDD" id="cd00082">
    <property type="entry name" value="HisKA"/>
    <property type="match status" value="1"/>
</dbReference>
<evidence type="ECO:0000256" key="8">
    <source>
        <dbReference type="SAM" id="SignalP"/>
    </source>
</evidence>
<dbReference type="PROSITE" id="PS50109">
    <property type="entry name" value="HIS_KIN"/>
    <property type="match status" value="1"/>
</dbReference>
<dbReference type="InterPro" id="IPR018060">
    <property type="entry name" value="HTH_AraC"/>
</dbReference>
<dbReference type="GO" id="GO:0000155">
    <property type="term" value="F:phosphorelay sensor kinase activity"/>
    <property type="evidence" value="ECO:0007669"/>
    <property type="project" value="InterPro"/>
</dbReference>
<feature type="modified residue" description="4-aspartylphosphate" evidence="6">
    <location>
        <position position="1121"/>
    </location>
</feature>
<keyword evidence="12" id="KW-0808">Transferase</keyword>
<dbReference type="PROSITE" id="PS50110">
    <property type="entry name" value="RESPONSE_REGULATORY"/>
    <property type="match status" value="1"/>
</dbReference>
<dbReference type="PROSITE" id="PS01124">
    <property type="entry name" value="HTH_ARAC_FAMILY_2"/>
    <property type="match status" value="1"/>
</dbReference>
<dbReference type="Pfam" id="PF02518">
    <property type="entry name" value="HATPase_c"/>
    <property type="match status" value="1"/>
</dbReference>
<dbReference type="SUPFAM" id="SSF46689">
    <property type="entry name" value="Homeodomain-like"/>
    <property type="match status" value="1"/>
</dbReference>
<evidence type="ECO:0000256" key="3">
    <source>
        <dbReference type="ARBA" id="ARBA00022553"/>
    </source>
</evidence>
<dbReference type="RefSeq" id="WP_258862167.1">
    <property type="nucleotide sequence ID" value="NZ_UGYW01000002.1"/>
</dbReference>
<sequence length="1327" mass="151015">MERRIFNCVVYILLVMSTVQAQPTYFKNYQTNDGLSNNTITCITQDRQGFLWFGSRNGLNRFDGNRFKIFRHDVSDSLSIGSSSILSLLTDRKGLMWVGTTQGVYLYNPVKENFRLFNKIPLGEVRIIKESGGFIWLTSNNKLYRYNPDDAAIVPVEHDKGEIIAATCNPDAGFWIVNSKHAVKRYSPSLNKFIEINLQSIHENIRSNIKTVYGINDSLLIIGTTNTAYLFDLKKRKPVDLFAQVFPKKVIQINSIIHQSASVFWLGTETGIYTYDLETGSIHQIKKDLLNPFTISDNVIVDFYRDKEGSMWTGTFFGGLNQYINQFDNFKKYLSGSGKSALSGIIVHEIIKDKYGNFWIGTEDGGLNKIDSKSGLIQHFIADGKPESITLNNIHGLAIRDDELWVGSTSHGLDILDIKTGKLRRHYNEIGEGALQSKFVVCLYRTRDNTMLLGTDRALYAYDKNSKGFKLLPVKSAWIQGIHEDADGLLWINTYGSGVLIYNRTSGAVQQLYSEPGKPNTLINNYVNGLLEDSKKNIWLCTEGGLSKYNRNGHFTNYSSEAGLSSNQVFKALEDANNTIWISTGKGLVRLEENKSKSVIYTARDGLPTEQFNYNSAFKDTDGTLYFGTIKGMVSFNPAKSIKNHFVPPILISNIQINNADVPVRADGFLRQSISMSGEIRLTYDHSNLNFNIAALSYVSPESNAYRYIMEGYDKGWTEMTGNQKIYYNKLPPGSYTFKFTGANNNGVWNKEVKELRIIVSPPWWFSTWAYLLYILTLGTIVLLVLRYYFLWIKANNTRKMDVYERRKEQEIYNLKLEFFTNLAHEIRTPLTLIRMPLEKIIRTQKIVDKETVRDLNLIEKNTLRLIRLTNQLLDFRKAENNNMSLTFTKTDINALLSEVFNDLNYLAKDKSLQYDLSLPRISLTAYVDEEAFRKILTNLIHNAIKYADNEVGVKLLPFNSDDIMFNIEFRNDGKIIPSDKKEKIFEPFYRINDTEKDTGTGIGLPLSRSLVELHKGVLSLVYTEEDRNLFLLSCPILQDQSLDIKSLDDEVTEQEYSTSDYGDSYEDTDKPVILLVEDNKEILAYLNKELKVSYTILRATNGAEALDILDSNNVQLVLTDIMMPVMDGLALCKRIKSDILYSHIPVIFLTAKNALDAKIEGIKTGADAYIEKPFSMEYLLVQIRNTLKNRMIIRAYFTNSPTSKLTEINVSATDKDFISQLNTVIYDNISDIDLNVEELAKLMNMSRPTLYRKIKGLSDLTPNELINISRLKRAAELLLQKEYNISQIATMVGYSIQSNFSRDFHKHYGMTPSVYIATSGSEDSGS</sequence>
<feature type="domain" description="HTH araC/xylS-type" evidence="9">
    <location>
        <begin position="1220"/>
        <end position="1319"/>
    </location>
</feature>
<evidence type="ECO:0000256" key="6">
    <source>
        <dbReference type="PROSITE-ProRule" id="PRU00169"/>
    </source>
</evidence>
<evidence type="ECO:0000313" key="12">
    <source>
        <dbReference type="EMBL" id="SUJ11313.1"/>
    </source>
</evidence>
<dbReference type="SMART" id="SM00388">
    <property type="entry name" value="HisKA"/>
    <property type="match status" value="1"/>
</dbReference>
<dbReference type="SUPFAM" id="SSF47384">
    <property type="entry name" value="Homodimeric domain of signal transducing histidine kinase"/>
    <property type="match status" value="1"/>
</dbReference>
<dbReference type="Proteomes" id="UP000254893">
    <property type="component" value="Unassembled WGS sequence"/>
</dbReference>
<dbReference type="InterPro" id="IPR011110">
    <property type="entry name" value="Reg_prop"/>
</dbReference>
<dbReference type="InterPro" id="IPR013783">
    <property type="entry name" value="Ig-like_fold"/>
</dbReference>
<dbReference type="SMART" id="SM00448">
    <property type="entry name" value="REC"/>
    <property type="match status" value="1"/>
</dbReference>
<evidence type="ECO:0000259" key="10">
    <source>
        <dbReference type="PROSITE" id="PS50109"/>
    </source>
</evidence>
<keyword evidence="7" id="KW-1133">Transmembrane helix</keyword>
<dbReference type="FunFam" id="2.60.40.10:FF:000791">
    <property type="entry name" value="Two-component system sensor histidine kinase/response regulator"/>
    <property type="match status" value="1"/>
</dbReference>
<dbReference type="Pfam" id="PF12833">
    <property type="entry name" value="HTH_18"/>
    <property type="match status" value="1"/>
</dbReference>
<dbReference type="EMBL" id="UGYW01000002">
    <property type="protein sequence ID" value="SUJ11313.1"/>
    <property type="molecule type" value="Genomic_DNA"/>
</dbReference>
<dbReference type="Gene3D" id="2.130.10.10">
    <property type="entry name" value="YVTN repeat-like/Quinoprotein amine dehydrogenase"/>
    <property type="match status" value="2"/>
</dbReference>
<dbReference type="Gene3D" id="3.30.565.10">
    <property type="entry name" value="Histidine kinase-like ATPase, C-terminal domain"/>
    <property type="match status" value="1"/>
</dbReference>
<dbReference type="SMART" id="SM00387">
    <property type="entry name" value="HATPase_c"/>
    <property type="match status" value="1"/>
</dbReference>
<keyword evidence="5" id="KW-0804">Transcription</keyword>
<dbReference type="Gene3D" id="1.10.287.130">
    <property type="match status" value="1"/>
</dbReference>
<dbReference type="PANTHER" id="PTHR43547">
    <property type="entry name" value="TWO-COMPONENT HISTIDINE KINASE"/>
    <property type="match status" value="1"/>
</dbReference>
<protein>
    <recommendedName>
        <fullName evidence="2">histidine kinase</fullName>
        <ecNumber evidence="2">2.7.13.3</ecNumber>
    </recommendedName>
</protein>
<dbReference type="InterPro" id="IPR003594">
    <property type="entry name" value="HATPase_dom"/>
</dbReference>
<evidence type="ECO:0000256" key="7">
    <source>
        <dbReference type="SAM" id="Phobius"/>
    </source>
</evidence>
<dbReference type="SUPFAM" id="SSF63829">
    <property type="entry name" value="Calcium-dependent phosphotriesterase"/>
    <property type="match status" value="2"/>
</dbReference>
<feature type="chain" id="PRO_5016887836" description="histidine kinase" evidence="8">
    <location>
        <begin position="22"/>
        <end position="1327"/>
    </location>
</feature>
<dbReference type="InterPro" id="IPR036097">
    <property type="entry name" value="HisK_dim/P_sf"/>
</dbReference>